<keyword evidence="1" id="KW-0812">Transmembrane</keyword>
<feature type="non-terminal residue" evidence="2">
    <location>
        <position position="1"/>
    </location>
</feature>
<reference evidence="2" key="2">
    <citation type="submission" date="2023-05" db="EMBL/GenBank/DDBJ databases">
        <authorList>
            <person name="Fouks B."/>
        </authorList>
    </citation>
    <scope>NUCLEOTIDE SEQUENCE</scope>
    <source>
        <strain evidence="2">Stay&amp;Tobe</strain>
        <tissue evidence="2">Testes</tissue>
    </source>
</reference>
<accession>A0AAD8ABI1</accession>
<evidence type="ECO:0000256" key="1">
    <source>
        <dbReference type="SAM" id="Phobius"/>
    </source>
</evidence>
<organism evidence="2 3">
    <name type="scientific">Diploptera punctata</name>
    <name type="common">Pacific beetle cockroach</name>
    <dbReference type="NCBI Taxonomy" id="6984"/>
    <lineage>
        <taxon>Eukaryota</taxon>
        <taxon>Metazoa</taxon>
        <taxon>Ecdysozoa</taxon>
        <taxon>Arthropoda</taxon>
        <taxon>Hexapoda</taxon>
        <taxon>Insecta</taxon>
        <taxon>Pterygota</taxon>
        <taxon>Neoptera</taxon>
        <taxon>Polyneoptera</taxon>
        <taxon>Dictyoptera</taxon>
        <taxon>Blattodea</taxon>
        <taxon>Blaberoidea</taxon>
        <taxon>Blaberidae</taxon>
        <taxon>Diplopterinae</taxon>
        <taxon>Diploptera</taxon>
    </lineage>
</organism>
<dbReference type="AlphaFoldDB" id="A0AAD8ABI1"/>
<dbReference type="EMBL" id="JASPKZ010002299">
    <property type="protein sequence ID" value="KAJ9596034.1"/>
    <property type="molecule type" value="Genomic_DNA"/>
</dbReference>
<dbReference type="Proteomes" id="UP001233999">
    <property type="component" value="Unassembled WGS sequence"/>
</dbReference>
<keyword evidence="1" id="KW-1133">Transmembrane helix</keyword>
<feature type="non-terminal residue" evidence="2">
    <location>
        <position position="304"/>
    </location>
</feature>
<reference evidence="2" key="1">
    <citation type="journal article" date="2023" name="IScience">
        <title>Live-bearing cockroach genome reveals convergent evolutionary mechanisms linked to viviparity in insects and beyond.</title>
        <authorList>
            <person name="Fouks B."/>
            <person name="Harrison M.C."/>
            <person name="Mikhailova A.A."/>
            <person name="Marchal E."/>
            <person name="English S."/>
            <person name="Carruthers M."/>
            <person name="Jennings E.C."/>
            <person name="Chiamaka E.L."/>
            <person name="Frigard R.A."/>
            <person name="Pippel M."/>
            <person name="Attardo G.M."/>
            <person name="Benoit J.B."/>
            <person name="Bornberg-Bauer E."/>
            <person name="Tobe S.S."/>
        </authorList>
    </citation>
    <scope>NUCLEOTIDE SEQUENCE</scope>
    <source>
        <strain evidence="2">Stay&amp;Tobe</strain>
    </source>
</reference>
<evidence type="ECO:0000313" key="3">
    <source>
        <dbReference type="Proteomes" id="UP001233999"/>
    </source>
</evidence>
<sequence length="304" mass="35582">LHVKEPEHYNPLNVNVRKNIEMVSAFSVEYELSVSKPVSWQAVFVECYRMSTISFVNGTLSSLRSFWTGFSHVAIATDCPEIFFTYYFYHPFVCVSRSYYGLSSVMLAGSSVNILRESLVLVFIIPYWYMIVQLMLCIFFFLLVSALLFTWFLTSWSTMEGLQRACDDPKYAYMVTWHFATMYFNRITCKLESIDEDYIPFSLSMIVKKNYPYTDIINHKVLPEDLIPGEFFSLKCLSTLLIFDHYTRSPHRANISENICVVCRIIKTCLLKWHRPYALLFMPLFRFSPDFQKTANIIIRESAS</sequence>
<protein>
    <submittedName>
        <fullName evidence="2">Uncharacterized protein</fullName>
    </submittedName>
</protein>
<evidence type="ECO:0000313" key="2">
    <source>
        <dbReference type="EMBL" id="KAJ9596034.1"/>
    </source>
</evidence>
<gene>
    <name evidence="2" type="ORF">L9F63_012767</name>
</gene>
<keyword evidence="1" id="KW-0472">Membrane</keyword>
<proteinExistence type="predicted"/>
<feature type="transmembrane region" description="Helical" evidence="1">
    <location>
        <begin position="131"/>
        <end position="154"/>
    </location>
</feature>
<keyword evidence="3" id="KW-1185">Reference proteome</keyword>
<name>A0AAD8ABI1_DIPPU</name>
<comment type="caution">
    <text evidence="2">The sequence shown here is derived from an EMBL/GenBank/DDBJ whole genome shotgun (WGS) entry which is preliminary data.</text>
</comment>